<keyword evidence="10" id="KW-0732">Signal</keyword>
<dbReference type="InterPro" id="IPR001254">
    <property type="entry name" value="Trypsin_dom"/>
</dbReference>
<evidence type="ECO:0000256" key="8">
    <source>
        <dbReference type="ARBA" id="ARBA00038868"/>
    </source>
</evidence>
<dbReference type="Gene3D" id="2.40.10.10">
    <property type="entry name" value="Trypsin-like serine proteases"/>
    <property type="match status" value="1"/>
</dbReference>
<dbReference type="PANTHER" id="PTHR24264">
    <property type="entry name" value="TRYPSIN-RELATED"/>
    <property type="match status" value="1"/>
</dbReference>
<dbReference type="EC" id="3.4.21.4" evidence="8"/>
<gene>
    <name evidence="12" type="ORF">PMACD_LOCUS5767</name>
</gene>
<keyword evidence="3 9" id="KW-0645">Protease</keyword>
<evidence type="ECO:0000256" key="3">
    <source>
        <dbReference type="ARBA" id="ARBA00022670"/>
    </source>
</evidence>
<dbReference type="PRINTS" id="PR00722">
    <property type="entry name" value="CHYMOTRYPSIN"/>
</dbReference>
<comment type="caution">
    <text evidence="12">The sequence shown here is derived from an EMBL/GenBank/DDBJ whole genome shotgun (WGS) entry which is preliminary data.</text>
</comment>
<dbReference type="PANTHER" id="PTHR24264:SF83">
    <property type="entry name" value="COMPLEMENT FACTOR I"/>
    <property type="match status" value="1"/>
</dbReference>
<evidence type="ECO:0000256" key="2">
    <source>
        <dbReference type="ARBA" id="ARBA00022525"/>
    </source>
</evidence>
<keyword evidence="2" id="KW-0964">Secreted</keyword>
<accession>A0A821R8B5</accession>
<dbReference type="GO" id="GO:0016485">
    <property type="term" value="P:protein processing"/>
    <property type="evidence" value="ECO:0007669"/>
    <property type="project" value="UniProtKB-ARBA"/>
</dbReference>
<evidence type="ECO:0000313" key="13">
    <source>
        <dbReference type="Proteomes" id="UP000663880"/>
    </source>
</evidence>
<dbReference type="SMART" id="SM00020">
    <property type="entry name" value="Tryp_SPc"/>
    <property type="match status" value="1"/>
</dbReference>
<dbReference type="InterPro" id="IPR018114">
    <property type="entry name" value="TRYPSIN_HIS"/>
</dbReference>
<dbReference type="FunFam" id="2.40.10.10:FF:000047">
    <property type="entry name" value="Trypsin eta"/>
    <property type="match status" value="1"/>
</dbReference>
<comment type="catalytic activity">
    <reaction evidence="7">
        <text>Preferential cleavage: Arg-|-Xaa, Lys-|-Xaa.</text>
        <dbReference type="EC" id="3.4.21.4"/>
    </reaction>
</comment>
<organism evidence="12 13">
    <name type="scientific">Pieris macdunnoughi</name>
    <dbReference type="NCBI Taxonomy" id="345717"/>
    <lineage>
        <taxon>Eukaryota</taxon>
        <taxon>Metazoa</taxon>
        <taxon>Ecdysozoa</taxon>
        <taxon>Arthropoda</taxon>
        <taxon>Hexapoda</taxon>
        <taxon>Insecta</taxon>
        <taxon>Pterygota</taxon>
        <taxon>Neoptera</taxon>
        <taxon>Endopterygota</taxon>
        <taxon>Lepidoptera</taxon>
        <taxon>Glossata</taxon>
        <taxon>Ditrysia</taxon>
        <taxon>Papilionoidea</taxon>
        <taxon>Pieridae</taxon>
        <taxon>Pierinae</taxon>
        <taxon>Pieris</taxon>
    </lineage>
</organism>
<dbReference type="InterPro" id="IPR033116">
    <property type="entry name" value="TRYPSIN_SER"/>
</dbReference>
<dbReference type="PROSITE" id="PS50240">
    <property type="entry name" value="TRYPSIN_DOM"/>
    <property type="match status" value="1"/>
</dbReference>
<dbReference type="PROSITE" id="PS00134">
    <property type="entry name" value="TRYPSIN_HIS"/>
    <property type="match status" value="1"/>
</dbReference>
<evidence type="ECO:0000256" key="1">
    <source>
        <dbReference type="ARBA" id="ARBA00004613"/>
    </source>
</evidence>
<protein>
    <recommendedName>
        <fullName evidence="8">trypsin</fullName>
        <ecNumber evidence="8">3.4.21.4</ecNumber>
    </recommendedName>
</protein>
<evidence type="ECO:0000256" key="4">
    <source>
        <dbReference type="ARBA" id="ARBA00022801"/>
    </source>
</evidence>
<reference evidence="12" key="1">
    <citation type="submission" date="2021-02" db="EMBL/GenBank/DDBJ databases">
        <authorList>
            <person name="Steward A R."/>
        </authorList>
    </citation>
    <scope>NUCLEOTIDE SEQUENCE</scope>
</reference>
<keyword evidence="4 9" id="KW-0378">Hydrolase</keyword>
<dbReference type="GO" id="GO:0005615">
    <property type="term" value="C:extracellular space"/>
    <property type="evidence" value="ECO:0007669"/>
    <property type="project" value="TreeGrafter"/>
</dbReference>
<evidence type="ECO:0000256" key="7">
    <source>
        <dbReference type="ARBA" id="ARBA00036320"/>
    </source>
</evidence>
<dbReference type="GO" id="GO:0004252">
    <property type="term" value="F:serine-type endopeptidase activity"/>
    <property type="evidence" value="ECO:0007669"/>
    <property type="project" value="UniProtKB-EC"/>
</dbReference>
<feature type="domain" description="Peptidase S1" evidence="11">
    <location>
        <begin position="30"/>
        <end position="255"/>
    </location>
</feature>
<dbReference type="CDD" id="cd00190">
    <property type="entry name" value="Tryp_SPc"/>
    <property type="match status" value="1"/>
</dbReference>
<name>A0A821R8B5_9NEOP</name>
<evidence type="ECO:0000313" key="12">
    <source>
        <dbReference type="EMBL" id="CAF4837012.1"/>
    </source>
</evidence>
<dbReference type="EMBL" id="CAJOBZ010000012">
    <property type="protein sequence ID" value="CAF4837012.1"/>
    <property type="molecule type" value="Genomic_DNA"/>
</dbReference>
<dbReference type="Proteomes" id="UP000663880">
    <property type="component" value="Unassembled WGS sequence"/>
</dbReference>
<feature type="chain" id="PRO_5032510625" description="trypsin" evidence="10">
    <location>
        <begin position="19"/>
        <end position="257"/>
    </location>
</feature>
<dbReference type="OrthoDB" id="60866at2759"/>
<comment type="subcellular location">
    <subcellularLocation>
        <location evidence="1">Secreted</location>
    </subcellularLocation>
</comment>
<feature type="signal peptide" evidence="10">
    <location>
        <begin position="1"/>
        <end position="18"/>
    </location>
</feature>
<evidence type="ECO:0000256" key="10">
    <source>
        <dbReference type="SAM" id="SignalP"/>
    </source>
</evidence>
<keyword evidence="6" id="KW-1015">Disulfide bond</keyword>
<dbReference type="InterPro" id="IPR050127">
    <property type="entry name" value="Serine_Proteases_S1"/>
</dbReference>
<keyword evidence="13" id="KW-1185">Reference proteome</keyword>
<dbReference type="AlphaFoldDB" id="A0A821R8B5"/>
<sequence length="257" mass="28152">MFLFEVYVFLVLFYSSSGLKLAIASADPKILGGDDAPDGAIKYQVSLQNVGSHFCGGSIIDKKWVVTAAHCTYNRPAQSFKVAVGINKLSDEGQKYTPDKVIVHEKFDEKLFTNDISLVKIESGIELNDRVNPVGLPTTNINPGDTLVLTGWGRISNDGPLPNKLQIVEVTAITTNQCKKKYSFYKQPITPKHLCTRAPPREGSCQGDSGGPLVRNGTLAALVSWGTRNCGHSLVSPDVNTRVYSFVNWMKDTMKKN</sequence>
<evidence type="ECO:0000256" key="9">
    <source>
        <dbReference type="RuleBase" id="RU363034"/>
    </source>
</evidence>
<evidence type="ECO:0000256" key="5">
    <source>
        <dbReference type="ARBA" id="ARBA00022825"/>
    </source>
</evidence>
<dbReference type="InterPro" id="IPR009003">
    <property type="entry name" value="Peptidase_S1_PA"/>
</dbReference>
<evidence type="ECO:0000256" key="6">
    <source>
        <dbReference type="ARBA" id="ARBA00023157"/>
    </source>
</evidence>
<dbReference type="Pfam" id="PF00089">
    <property type="entry name" value="Trypsin"/>
    <property type="match status" value="1"/>
</dbReference>
<dbReference type="InterPro" id="IPR001314">
    <property type="entry name" value="Peptidase_S1A"/>
</dbReference>
<dbReference type="PROSITE" id="PS00135">
    <property type="entry name" value="TRYPSIN_SER"/>
    <property type="match status" value="1"/>
</dbReference>
<dbReference type="SUPFAM" id="SSF50494">
    <property type="entry name" value="Trypsin-like serine proteases"/>
    <property type="match status" value="1"/>
</dbReference>
<keyword evidence="5 9" id="KW-0720">Serine protease</keyword>
<dbReference type="InterPro" id="IPR043504">
    <property type="entry name" value="Peptidase_S1_PA_chymotrypsin"/>
</dbReference>
<evidence type="ECO:0000259" key="11">
    <source>
        <dbReference type="PROSITE" id="PS50240"/>
    </source>
</evidence>
<proteinExistence type="predicted"/>